<dbReference type="Pfam" id="PF00379">
    <property type="entry name" value="Chitin_bind_4"/>
    <property type="match status" value="1"/>
</dbReference>
<dbReference type="PROSITE" id="PS00233">
    <property type="entry name" value="CHIT_BIND_RR_1"/>
    <property type="match status" value="1"/>
</dbReference>
<reference evidence="4" key="2">
    <citation type="submission" date="2021-09" db="EMBL/GenBank/DDBJ databases">
        <authorList>
            <person name="Jia N."/>
            <person name="Wang J."/>
            <person name="Shi W."/>
            <person name="Du L."/>
            <person name="Sun Y."/>
            <person name="Zhan W."/>
            <person name="Jiang J."/>
            <person name="Wang Q."/>
            <person name="Zhang B."/>
            <person name="Ji P."/>
            <person name="Sakyi L.B."/>
            <person name="Cui X."/>
            <person name="Yuan T."/>
            <person name="Jiang B."/>
            <person name="Yang W."/>
            <person name="Lam T.T.-Y."/>
            <person name="Chang Q."/>
            <person name="Ding S."/>
            <person name="Wang X."/>
            <person name="Zhu J."/>
            <person name="Ruan X."/>
            <person name="Zhao L."/>
            <person name="Wei J."/>
            <person name="Que T."/>
            <person name="Du C."/>
            <person name="Cheng J."/>
            <person name="Dai P."/>
            <person name="Han X."/>
            <person name="Huang E."/>
            <person name="Gao Y."/>
            <person name="Liu J."/>
            <person name="Shao H."/>
            <person name="Ye R."/>
            <person name="Li L."/>
            <person name="Wei W."/>
            <person name="Wang X."/>
            <person name="Wang C."/>
            <person name="Huo Q."/>
            <person name="Li W."/>
            <person name="Guo W."/>
            <person name="Chen H."/>
            <person name="Chen S."/>
            <person name="Zhou L."/>
            <person name="Zhou L."/>
            <person name="Ni X."/>
            <person name="Tian J."/>
            <person name="Zhou Y."/>
            <person name="Sheng Y."/>
            <person name="Liu T."/>
            <person name="Pan Y."/>
            <person name="Xia L."/>
            <person name="Li J."/>
            <person name="Zhao F."/>
            <person name="Cao W."/>
        </authorList>
    </citation>
    <scope>NUCLEOTIDE SEQUENCE</scope>
    <source>
        <strain evidence="4">Rsan-2018</strain>
        <tissue evidence="4">Larvae</tissue>
    </source>
</reference>
<feature type="region of interest" description="Disordered" evidence="3">
    <location>
        <begin position="28"/>
        <end position="76"/>
    </location>
</feature>
<evidence type="ECO:0000256" key="3">
    <source>
        <dbReference type="SAM" id="MobiDB-lite"/>
    </source>
</evidence>
<dbReference type="Proteomes" id="UP000821837">
    <property type="component" value="Chromosome 6"/>
</dbReference>
<feature type="region of interest" description="Disordered" evidence="3">
    <location>
        <begin position="106"/>
        <end position="171"/>
    </location>
</feature>
<keyword evidence="5" id="KW-1185">Reference proteome</keyword>
<keyword evidence="1 2" id="KW-0193">Cuticle</keyword>
<feature type="compositionally biased region" description="Pro residues" evidence="3">
    <location>
        <begin position="132"/>
        <end position="141"/>
    </location>
</feature>
<evidence type="ECO:0000256" key="1">
    <source>
        <dbReference type="ARBA" id="ARBA00022460"/>
    </source>
</evidence>
<dbReference type="EMBL" id="JABSTV010001252">
    <property type="protein sequence ID" value="KAH7947850.1"/>
    <property type="molecule type" value="Genomic_DNA"/>
</dbReference>
<dbReference type="GO" id="GO:0042302">
    <property type="term" value="F:structural constituent of cuticle"/>
    <property type="evidence" value="ECO:0007669"/>
    <property type="project" value="UniProtKB-UniRule"/>
</dbReference>
<dbReference type="InterPro" id="IPR031311">
    <property type="entry name" value="CHIT_BIND_RR_consensus"/>
</dbReference>
<dbReference type="PANTHER" id="PTHR12236">
    <property type="entry name" value="STRUCTURAL CONTITUENT OF CUTICLE"/>
    <property type="match status" value="1"/>
</dbReference>
<sequence length="171" mass="18801">MHHRKPYCMAFVQGPQGQDIASQELLRRGVDSTGASEDGGRDEDGEPERVNPYSFGYSSYDGLGSKVSRHETKDDTGRVTGYYIVEDVDGRKRTVHYIADKDGFRATVHTNEQGTDNQDPASVKMRVENRMPHPPPTPRTPSPEKTSPSPTLGDGVDVPVLDAVDQSVKKS</sequence>
<evidence type="ECO:0000313" key="4">
    <source>
        <dbReference type="EMBL" id="KAH7947850.1"/>
    </source>
</evidence>
<evidence type="ECO:0008006" key="6">
    <source>
        <dbReference type="Google" id="ProtNLM"/>
    </source>
</evidence>
<dbReference type="VEuPathDB" id="VectorBase:RSAN_027588"/>
<feature type="compositionally biased region" description="Polar residues" evidence="3">
    <location>
        <begin position="108"/>
        <end position="120"/>
    </location>
</feature>
<protein>
    <recommendedName>
        <fullName evidence="6">Cuticular protein</fullName>
    </recommendedName>
</protein>
<dbReference type="AlphaFoldDB" id="A0A9D4STD9"/>
<reference evidence="4" key="1">
    <citation type="journal article" date="2020" name="Cell">
        <title>Large-Scale Comparative Analyses of Tick Genomes Elucidate Their Genetic Diversity and Vector Capacities.</title>
        <authorList>
            <consortium name="Tick Genome and Microbiome Consortium (TIGMIC)"/>
            <person name="Jia N."/>
            <person name="Wang J."/>
            <person name="Shi W."/>
            <person name="Du L."/>
            <person name="Sun Y."/>
            <person name="Zhan W."/>
            <person name="Jiang J.F."/>
            <person name="Wang Q."/>
            <person name="Zhang B."/>
            <person name="Ji P."/>
            <person name="Bell-Sakyi L."/>
            <person name="Cui X.M."/>
            <person name="Yuan T.T."/>
            <person name="Jiang B.G."/>
            <person name="Yang W.F."/>
            <person name="Lam T.T."/>
            <person name="Chang Q.C."/>
            <person name="Ding S.J."/>
            <person name="Wang X.J."/>
            <person name="Zhu J.G."/>
            <person name="Ruan X.D."/>
            <person name="Zhao L."/>
            <person name="Wei J.T."/>
            <person name="Ye R.Z."/>
            <person name="Que T.C."/>
            <person name="Du C.H."/>
            <person name="Zhou Y.H."/>
            <person name="Cheng J.X."/>
            <person name="Dai P.F."/>
            <person name="Guo W.B."/>
            <person name="Han X.H."/>
            <person name="Huang E.J."/>
            <person name="Li L.F."/>
            <person name="Wei W."/>
            <person name="Gao Y.C."/>
            <person name="Liu J.Z."/>
            <person name="Shao H.Z."/>
            <person name="Wang X."/>
            <person name="Wang C.C."/>
            <person name="Yang T.C."/>
            <person name="Huo Q.B."/>
            <person name="Li W."/>
            <person name="Chen H.Y."/>
            <person name="Chen S.E."/>
            <person name="Zhou L.G."/>
            <person name="Ni X.B."/>
            <person name="Tian J.H."/>
            <person name="Sheng Y."/>
            <person name="Liu T."/>
            <person name="Pan Y.S."/>
            <person name="Xia L.Y."/>
            <person name="Li J."/>
            <person name="Zhao F."/>
            <person name="Cao W.C."/>
        </authorList>
    </citation>
    <scope>NUCLEOTIDE SEQUENCE</scope>
    <source>
        <strain evidence="4">Rsan-2018</strain>
    </source>
</reference>
<dbReference type="InterPro" id="IPR051217">
    <property type="entry name" value="Insect_Cuticle_Struc_Prot"/>
</dbReference>
<gene>
    <name evidence="4" type="ORF">HPB52_016241</name>
</gene>
<dbReference type="PANTHER" id="PTHR12236:SF79">
    <property type="entry name" value="CUTICULAR PROTEIN 50CB-RELATED"/>
    <property type="match status" value="1"/>
</dbReference>
<organism evidence="4 5">
    <name type="scientific">Rhipicephalus sanguineus</name>
    <name type="common">Brown dog tick</name>
    <name type="synonym">Ixodes sanguineus</name>
    <dbReference type="NCBI Taxonomy" id="34632"/>
    <lineage>
        <taxon>Eukaryota</taxon>
        <taxon>Metazoa</taxon>
        <taxon>Ecdysozoa</taxon>
        <taxon>Arthropoda</taxon>
        <taxon>Chelicerata</taxon>
        <taxon>Arachnida</taxon>
        <taxon>Acari</taxon>
        <taxon>Parasitiformes</taxon>
        <taxon>Ixodida</taxon>
        <taxon>Ixodoidea</taxon>
        <taxon>Ixodidae</taxon>
        <taxon>Rhipicephalinae</taxon>
        <taxon>Rhipicephalus</taxon>
        <taxon>Rhipicephalus</taxon>
    </lineage>
</organism>
<dbReference type="GO" id="GO:0031012">
    <property type="term" value="C:extracellular matrix"/>
    <property type="evidence" value="ECO:0007669"/>
    <property type="project" value="TreeGrafter"/>
</dbReference>
<dbReference type="GO" id="GO:0005615">
    <property type="term" value="C:extracellular space"/>
    <property type="evidence" value="ECO:0007669"/>
    <property type="project" value="TreeGrafter"/>
</dbReference>
<dbReference type="PROSITE" id="PS51155">
    <property type="entry name" value="CHIT_BIND_RR_2"/>
    <property type="match status" value="1"/>
</dbReference>
<proteinExistence type="predicted"/>
<name>A0A9D4STD9_RHISA</name>
<comment type="caution">
    <text evidence="4">The sequence shown here is derived from an EMBL/GenBank/DDBJ whole genome shotgun (WGS) entry which is preliminary data.</text>
</comment>
<dbReference type="InterPro" id="IPR000618">
    <property type="entry name" value="Insect_cuticle"/>
</dbReference>
<evidence type="ECO:0000256" key="2">
    <source>
        <dbReference type="PROSITE-ProRule" id="PRU00497"/>
    </source>
</evidence>
<evidence type="ECO:0000313" key="5">
    <source>
        <dbReference type="Proteomes" id="UP000821837"/>
    </source>
</evidence>
<accession>A0A9D4STD9</accession>